<keyword evidence="6" id="KW-1185">Reference proteome</keyword>
<dbReference type="RefSeq" id="WP_075609947.1">
    <property type="nucleotide sequence ID" value="NZ_CP052766.1"/>
</dbReference>
<evidence type="ECO:0000313" key="5">
    <source>
        <dbReference type="EMBL" id="QJR80645.1"/>
    </source>
</evidence>
<dbReference type="Gene3D" id="3.40.50.300">
    <property type="entry name" value="P-loop containing nucleotide triphosphate hydrolases"/>
    <property type="match status" value="1"/>
</dbReference>
<dbReference type="EMBL" id="CP052766">
    <property type="protein sequence ID" value="QJR80645.1"/>
    <property type="molecule type" value="Genomic_DNA"/>
</dbReference>
<sequence>MPQPAQAASTVPCRNESSLAVALRDIKFAYHSGEADVIRIPQWSLGRNEHCFIAGASGTGKSTFLNLITGALSPNEGEIRLLDQPFSALSVRQRDKFRSRHIGVVFQQFNLIHYLSVRQNIEVAAYFGGSGKELTEDKIHALFAGLQLSEDLLEKRADNLSVGQQQRVAIARALINAPELLIVDEPTSALDASARDKFMELLLATAKASAVIFVSHDPALAGFFKYKIDICDINQAARNRS</sequence>
<organism evidence="5 6">
    <name type="scientific">Alteromonas pelagimontana</name>
    <dbReference type="NCBI Taxonomy" id="1858656"/>
    <lineage>
        <taxon>Bacteria</taxon>
        <taxon>Pseudomonadati</taxon>
        <taxon>Pseudomonadota</taxon>
        <taxon>Gammaproteobacteria</taxon>
        <taxon>Alteromonadales</taxon>
        <taxon>Alteromonadaceae</taxon>
        <taxon>Alteromonas/Salinimonas group</taxon>
        <taxon>Alteromonas</taxon>
    </lineage>
</organism>
<evidence type="ECO:0000313" key="6">
    <source>
        <dbReference type="Proteomes" id="UP000219285"/>
    </source>
</evidence>
<keyword evidence="3 5" id="KW-0067">ATP-binding</keyword>
<proteinExistence type="predicted"/>
<dbReference type="PANTHER" id="PTHR24220:SF611">
    <property type="entry name" value="ATP-BINDING COMPONENT OF ABC TRANSPORTER-RELATED"/>
    <property type="match status" value="1"/>
</dbReference>
<dbReference type="InterPro" id="IPR003439">
    <property type="entry name" value="ABC_transporter-like_ATP-bd"/>
</dbReference>
<dbReference type="InterPro" id="IPR017871">
    <property type="entry name" value="ABC_transporter-like_CS"/>
</dbReference>
<gene>
    <name evidence="5" type="ORF">CA267_007555</name>
</gene>
<evidence type="ECO:0000259" key="4">
    <source>
        <dbReference type="PROSITE" id="PS50893"/>
    </source>
</evidence>
<evidence type="ECO:0000256" key="3">
    <source>
        <dbReference type="ARBA" id="ARBA00022840"/>
    </source>
</evidence>
<protein>
    <submittedName>
        <fullName evidence="5">ABC transporter ATP-binding protein</fullName>
    </submittedName>
</protein>
<dbReference type="AlphaFoldDB" id="A0A6M4MDJ0"/>
<dbReference type="SUPFAM" id="SSF52540">
    <property type="entry name" value="P-loop containing nucleoside triphosphate hydrolases"/>
    <property type="match status" value="1"/>
</dbReference>
<dbReference type="CDD" id="cd03255">
    <property type="entry name" value="ABC_MJ0796_LolCDE_FtsE"/>
    <property type="match status" value="1"/>
</dbReference>
<evidence type="ECO:0000256" key="2">
    <source>
        <dbReference type="ARBA" id="ARBA00022741"/>
    </source>
</evidence>
<dbReference type="Pfam" id="PF00005">
    <property type="entry name" value="ABC_tran"/>
    <property type="match status" value="1"/>
</dbReference>
<accession>A0A6M4MDJ0</accession>
<dbReference type="GO" id="GO:0016887">
    <property type="term" value="F:ATP hydrolysis activity"/>
    <property type="evidence" value="ECO:0007669"/>
    <property type="project" value="InterPro"/>
</dbReference>
<dbReference type="InterPro" id="IPR017911">
    <property type="entry name" value="MacB-like_ATP-bd"/>
</dbReference>
<dbReference type="PANTHER" id="PTHR24220">
    <property type="entry name" value="IMPORT ATP-BINDING PROTEIN"/>
    <property type="match status" value="1"/>
</dbReference>
<dbReference type="OrthoDB" id="9802264at2"/>
<dbReference type="KEGG" id="apel:CA267_007555"/>
<dbReference type="InterPro" id="IPR003593">
    <property type="entry name" value="AAA+_ATPase"/>
</dbReference>
<reference evidence="5 6" key="2">
    <citation type="submission" date="2020-04" db="EMBL/GenBank/DDBJ databases">
        <title>Complete genome sequence of Alteromonas pelagimontana 5.12T.</title>
        <authorList>
            <person name="Sinha R.K."/>
            <person name="Krishnan K.P."/>
            <person name="Kurian J.P."/>
        </authorList>
    </citation>
    <scope>NUCLEOTIDE SEQUENCE [LARGE SCALE GENOMIC DNA]</scope>
    <source>
        <strain evidence="5 6">5.12</strain>
    </source>
</reference>
<keyword evidence="2" id="KW-0547">Nucleotide-binding</keyword>
<dbReference type="GO" id="GO:0005886">
    <property type="term" value="C:plasma membrane"/>
    <property type="evidence" value="ECO:0007669"/>
    <property type="project" value="TreeGrafter"/>
</dbReference>
<dbReference type="InterPro" id="IPR027417">
    <property type="entry name" value="P-loop_NTPase"/>
</dbReference>
<dbReference type="GO" id="GO:0022857">
    <property type="term" value="F:transmembrane transporter activity"/>
    <property type="evidence" value="ECO:0007669"/>
    <property type="project" value="TreeGrafter"/>
</dbReference>
<feature type="domain" description="ABC transporter" evidence="4">
    <location>
        <begin position="21"/>
        <end position="240"/>
    </location>
</feature>
<evidence type="ECO:0000256" key="1">
    <source>
        <dbReference type="ARBA" id="ARBA00022448"/>
    </source>
</evidence>
<keyword evidence="1" id="KW-0813">Transport</keyword>
<dbReference type="Proteomes" id="UP000219285">
    <property type="component" value="Chromosome"/>
</dbReference>
<reference evidence="6" key="1">
    <citation type="submission" date="2014-12" db="EMBL/GenBank/DDBJ databases">
        <title>Complete genome sequence of a multi-drug resistant Klebsiella pneumoniae.</title>
        <authorList>
            <person name="Hua X."/>
            <person name="Chen Q."/>
            <person name="Li X."/>
            <person name="Feng Y."/>
            <person name="Ruan Z."/>
            <person name="Yu Y."/>
        </authorList>
    </citation>
    <scope>NUCLEOTIDE SEQUENCE [LARGE SCALE GENOMIC DNA]</scope>
    <source>
        <strain evidence="6">5.12</strain>
    </source>
</reference>
<dbReference type="SMART" id="SM00382">
    <property type="entry name" value="AAA"/>
    <property type="match status" value="1"/>
</dbReference>
<dbReference type="InterPro" id="IPR015854">
    <property type="entry name" value="ABC_transpr_LolD-like"/>
</dbReference>
<dbReference type="PROSITE" id="PS00211">
    <property type="entry name" value="ABC_TRANSPORTER_1"/>
    <property type="match status" value="1"/>
</dbReference>
<dbReference type="PROSITE" id="PS50893">
    <property type="entry name" value="ABC_TRANSPORTER_2"/>
    <property type="match status" value="1"/>
</dbReference>
<name>A0A6M4MDJ0_9ALTE</name>
<dbReference type="GO" id="GO:0005524">
    <property type="term" value="F:ATP binding"/>
    <property type="evidence" value="ECO:0007669"/>
    <property type="project" value="UniProtKB-KW"/>
</dbReference>